<keyword evidence="3" id="KW-1185">Reference proteome</keyword>
<dbReference type="KEGG" id="ccai:NAS2_0667"/>
<dbReference type="AlphaFoldDB" id="A0A4P2VBY0"/>
<feature type="transmembrane region" description="Helical" evidence="1">
    <location>
        <begin position="29"/>
        <end position="52"/>
    </location>
</feature>
<name>A0A4P2VBY0_9ARCH</name>
<protein>
    <recommendedName>
        <fullName evidence="4">CARDB domain-containing protein</fullName>
    </recommendedName>
</protein>
<evidence type="ECO:0000256" key="1">
    <source>
        <dbReference type="SAM" id="Phobius"/>
    </source>
</evidence>
<dbReference type="RefSeq" id="WP_174448334.1">
    <property type="nucleotide sequence ID" value="NZ_AP018732.1"/>
</dbReference>
<evidence type="ECO:0000313" key="2">
    <source>
        <dbReference type="EMBL" id="BBE42056.1"/>
    </source>
</evidence>
<evidence type="ECO:0000313" key="3">
    <source>
        <dbReference type="Proteomes" id="UP000509448"/>
    </source>
</evidence>
<organism evidence="2 3">
    <name type="scientific">Conexivisphaera calida</name>
    <dbReference type="NCBI Taxonomy" id="1874277"/>
    <lineage>
        <taxon>Archaea</taxon>
        <taxon>Nitrososphaerota</taxon>
        <taxon>Conexivisphaeria</taxon>
        <taxon>Conexivisphaerales</taxon>
        <taxon>Conexivisphaeraceae</taxon>
        <taxon>Conexivisphaera</taxon>
    </lineage>
</organism>
<evidence type="ECO:0008006" key="4">
    <source>
        <dbReference type="Google" id="ProtNLM"/>
    </source>
</evidence>
<sequence length="150" mass="15652">MIHRYPDLYPEPEVTRDRRRGAAHIAREMALVVITILLAAAVWKFVVGYMSWGSSAPAAAIQGADLEGGVLTVTIQNIGAVPIQNVTLVYLNGPLARPVPLITAPLPPGASAGTSVDVANITSRAPPCVIAVLVVYEDNSTQILGATAAS</sequence>
<dbReference type="Proteomes" id="UP000509448">
    <property type="component" value="Chromosome"/>
</dbReference>
<keyword evidence="1" id="KW-0812">Transmembrane</keyword>
<accession>A0A4P2VBY0</accession>
<dbReference type="EMBL" id="AP018732">
    <property type="protein sequence ID" value="BBE42056.1"/>
    <property type="molecule type" value="Genomic_DNA"/>
</dbReference>
<dbReference type="GeneID" id="55584484"/>
<reference evidence="2 3" key="1">
    <citation type="journal article" date="2019" name="ISME J.">
        <title>Isolation and characterization of a thermophilic sulfur- and iron-reducing thaumarchaeote from a terrestrial acidic hot spring.</title>
        <authorList>
            <person name="Kato S."/>
            <person name="Itoh T."/>
            <person name="Yuki M."/>
            <person name="Nagamori M."/>
            <person name="Ohnishi M."/>
            <person name="Uematsu K."/>
            <person name="Suzuki K."/>
            <person name="Takashina T."/>
            <person name="Ohkuma M."/>
        </authorList>
    </citation>
    <scope>NUCLEOTIDE SEQUENCE [LARGE SCALE GENOMIC DNA]</scope>
    <source>
        <strain evidence="2 3">NAS-02</strain>
    </source>
</reference>
<proteinExistence type="predicted"/>
<gene>
    <name evidence="2" type="ORF">NAS2_0667</name>
</gene>
<keyword evidence="1" id="KW-0472">Membrane</keyword>
<keyword evidence="1" id="KW-1133">Transmembrane helix</keyword>